<dbReference type="InterPro" id="IPR045150">
    <property type="entry name" value="CYB561D1/2"/>
</dbReference>
<evidence type="ECO:0000313" key="13">
    <source>
        <dbReference type="EnsemblMetazoa" id="AAEL006312-PB"/>
    </source>
</evidence>
<accession>A0A6R5HCN0</accession>
<sequence>MVVDIDLPDPTVLIKLHGTFMIIAWILFSSIGSTVARYFKKTWIAERYFGGEAWFLYHRVYMFFTWLLTCCGFIIIFIDMDGWQDHAHAVVGLITFILCFLQPIFGAVSPSEDARKIFRLVHVVSGHLAYVLAVTNMFLAMGLSTAKLPEEMYGLFGAAVGFNFLVHIVFNILEYMSMKKGIPTDPTKDASYSRWRKVTLMVQMIGLFAFTVALIAMLWRD</sequence>
<dbReference type="InterPro" id="IPR006593">
    <property type="entry name" value="Cyt_b561/ferric_Rdtase_TM"/>
</dbReference>
<proteinExistence type="predicted"/>
<evidence type="ECO:0000256" key="11">
    <source>
        <dbReference type="ARBA" id="ARBA00024225"/>
    </source>
</evidence>
<keyword evidence="6" id="KW-0479">Metal-binding</keyword>
<evidence type="ECO:0000259" key="12">
    <source>
        <dbReference type="PROSITE" id="PS50939"/>
    </source>
</evidence>
<keyword evidence="10" id="KW-0472">Membrane</keyword>
<dbReference type="CDD" id="cd08760">
    <property type="entry name" value="Cyt_b561_FRRS1_like"/>
    <property type="match status" value="1"/>
</dbReference>
<evidence type="ECO:0000256" key="3">
    <source>
        <dbReference type="ARBA" id="ARBA00022448"/>
    </source>
</evidence>
<name>A0A6R5HCN0_AEDAE</name>
<dbReference type="GO" id="GO:0140575">
    <property type="term" value="F:transmembrane monodehydroascorbate reductase activity"/>
    <property type="evidence" value="ECO:0007669"/>
    <property type="project" value="InterPro"/>
</dbReference>
<keyword evidence="4" id="KW-0349">Heme</keyword>
<dbReference type="GO" id="GO:0016020">
    <property type="term" value="C:membrane"/>
    <property type="evidence" value="ECO:0007669"/>
    <property type="project" value="UniProtKB-SubCell"/>
</dbReference>
<dbReference type="Pfam" id="PF03188">
    <property type="entry name" value="Cytochrom_B561"/>
    <property type="match status" value="1"/>
</dbReference>
<dbReference type="GO" id="GO:0140571">
    <property type="term" value="F:transmembrane ascorbate ferrireductase activity"/>
    <property type="evidence" value="ECO:0007669"/>
    <property type="project" value="UniProtKB-EC"/>
</dbReference>
<dbReference type="InParanoid" id="A0A6R5HCN0"/>
<evidence type="ECO:0000256" key="10">
    <source>
        <dbReference type="ARBA" id="ARBA00023136"/>
    </source>
</evidence>
<evidence type="ECO:0000256" key="9">
    <source>
        <dbReference type="ARBA" id="ARBA00023004"/>
    </source>
</evidence>
<reference evidence="13 14" key="1">
    <citation type="submission" date="2017-06" db="EMBL/GenBank/DDBJ databases">
        <title>Aedes aegypti genome working group (AGWG) sequencing and assembly.</title>
        <authorList>
            <consortium name="Aedes aegypti Genome Working Group (AGWG)"/>
            <person name="Matthews B.J."/>
        </authorList>
    </citation>
    <scope>NUCLEOTIDE SEQUENCE [LARGE SCALE GENOMIC DNA]</scope>
    <source>
        <strain evidence="13 14">LVP_AGWG</strain>
    </source>
</reference>
<evidence type="ECO:0000256" key="4">
    <source>
        <dbReference type="ARBA" id="ARBA00022617"/>
    </source>
</evidence>
<keyword evidence="3" id="KW-0813">Transport</keyword>
<dbReference type="PROSITE" id="PS50939">
    <property type="entry name" value="CYTOCHROME_B561"/>
    <property type="match status" value="1"/>
</dbReference>
<dbReference type="Gene3D" id="1.20.120.1770">
    <property type="match status" value="1"/>
</dbReference>
<dbReference type="AlphaFoldDB" id="A0A6R5HCN0"/>
<organism evidence="13 14">
    <name type="scientific">Aedes aegypti</name>
    <name type="common">Yellowfever mosquito</name>
    <name type="synonym">Culex aegypti</name>
    <dbReference type="NCBI Taxonomy" id="7159"/>
    <lineage>
        <taxon>Eukaryota</taxon>
        <taxon>Metazoa</taxon>
        <taxon>Ecdysozoa</taxon>
        <taxon>Arthropoda</taxon>
        <taxon>Hexapoda</taxon>
        <taxon>Insecta</taxon>
        <taxon>Pterygota</taxon>
        <taxon>Neoptera</taxon>
        <taxon>Endopterygota</taxon>
        <taxon>Diptera</taxon>
        <taxon>Nematocera</taxon>
        <taxon>Culicoidea</taxon>
        <taxon>Culicidae</taxon>
        <taxon>Culicinae</taxon>
        <taxon>Aedini</taxon>
        <taxon>Aedes</taxon>
        <taxon>Stegomyia</taxon>
    </lineage>
</organism>
<feature type="domain" description="Cytochrome b561" evidence="12">
    <location>
        <begin position="1"/>
        <end position="176"/>
    </location>
</feature>
<reference evidence="13" key="2">
    <citation type="submission" date="2020-08" db="UniProtKB">
        <authorList>
            <consortium name="EnsemblMetazoa"/>
        </authorList>
    </citation>
    <scope>IDENTIFICATION</scope>
    <source>
        <strain evidence="13">LVP_AGWG</strain>
    </source>
</reference>
<dbReference type="GO" id="GO:0046872">
    <property type="term" value="F:metal ion binding"/>
    <property type="evidence" value="ECO:0007669"/>
    <property type="project" value="UniProtKB-KW"/>
</dbReference>
<evidence type="ECO:0000256" key="2">
    <source>
        <dbReference type="ARBA" id="ARBA00004141"/>
    </source>
</evidence>
<dbReference type="GO" id="GO:0020037">
    <property type="term" value="F:heme binding"/>
    <property type="evidence" value="ECO:0007669"/>
    <property type="project" value="TreeGrafter"/>
</dbReference>
<keyword evidence="9" id="KW-0408">Iron</keyword>
<evidence type="ECO:0000256" key="8">
    <source>
        <dbReference type="ARBA" id="ARBA00022989"/>
    </source>
</evidence>
<evidence type="ECO:0000256" key="5">
    <source>
        <dbReference type="ARBA" id="ARBA00022692"/>
    </source>
</evidence>
<protein>
    <recommendedName>
        <fullName evidence="11">ascorbate ferrireductase (transmembrane)</fullName>
        <ecNumber evidence="11">7.2.1.3</ecNumber>
    </recommendedName>
</protein>
<keyword evidence="5" id="KW-0812">Transmembrane</keyword>
<dbReference type="OrthoDB" id="7733414at2759"/>
<evidence type="ECO:0000256" key="1">
    <source>
        <dbReference type="ARBA" id="ARBA00001970"/>
    </source>
</evidence>
<evidence type="ECO:0000256" key="6">
    <source>
        <dbReference type="ARBA" id="ARBA00022723"/>
    </source>
</evidence>
<keyword evidence="7" id="KW-0249">Electron transport</keyword>
<dbReference type="PANTHER" id="PTHR15422">
    <property type="entry name" value="OS05G0565100 PROTEIN"/>
    <property type="match status" value="1"/>
</dbReference>
<evidence type="ECO:0000313" key="14">
    <source>
        <dbReference type="Proteomes" id="UP000008820"/>
    </source>
</evidence>
<dbReference type="EC" id="7.2.1.3" evidence="11"/>
<dbReference type="SMART" id="SM00665">
    <property type="entry name" value="B561"/>
    <property type="match status" value="1"/>
</dbReference>
<dbReference type="PANTHER" id="PTHR15422:SF24">
    <property type="entry name" value="DOMON RELATED DOMAIN-CONTAINING PROTEIN"/>
    <property type="match status" value="1"/>
</dbReference>
<comment type="subcellular location">
    <subcellularLocation>
        <location evidence="2">Membrane</location>
        <topology evidence="2">Multi-pass membrane protein</topology>
    </subcellularLocation>
</comment>
<dbReference type="Proteomes" id="UP000008820">
    <property type="component" value="Chromosome 2"/>
</dbReference>
<comment type="cofactor">
    <cofactor evidence="1">
        <name>heme b</name>
        <dbReference type="ChEBI" id="CHEBI:60344"/>
    </cofactor>
</comment>
<evidence type="ECO:0000256" key="7">
    <source>
        <dbReference type="ARBA" id="ARBA00022982"/>
    </source>
</evidence>
<keyword evidence="14" id="KW-1185">Reference proteome</keyword>
<dbReference type="EnsemblMetazoa" id="AAEL006312-RB">
    <property type="protein sequence ID" value="AAEL006312-PB"/>
    <property type="gene ID" value="AAEL006312"/>
</dbReference>
<keyword evidence="8" id="KW-1133">Transmembrane helix</keyword>
<gene>
    <name evidence="13" type="primary">5567870</name>
</gene>